<accession>A0A9D2H570</accession>
<dbReference type="PROSITE" id="PS51318">
    <property type="entry name" value="TAT"/>
    <property type="match status" value="1"/>
</dbReference>
<evidence type="ECO:0000256" key="5">
    <source>
        <dbReference type="RuleBase" id="RU003512"/>
    </source>
</evidence>
<dbReference type="InterPro" id="IPR050492">
    <property type="entry name" value="Bact_metal-bind_prot9"/>
</dbReference>
<comment type="subcellular location">
    <subcellularLocation>
        <location evidence="1">Cell envelope</location>
    </subcellularLocation>
</comment>
<sequence>MRTRRPLLPLALSAASALALAGCASGEAGAGEAASFRIVTSTSVYADIVSGIVGDSAEVEAVIESAAVDPHDYEATARDSLTVSDADLVIVNGGGYDRFMDDLLEGADVDHVMNVVEHSDAYPGGEGEVHNHADEHDHGDDAHAEEDEHEHIHGFNEHVWYDPHTVEHFAEALQEELDELLPDASDQVAAGTQQVLDQVAELEGRLDEIAAAHEGETAFFTEPVGAYFAEAAGLTDVTVDGFAEAVEHGEGVAPAVLNDAVKSIESGEVSVLVANAQTGGSETDRVIEAAEQNDVPVIEFTETIPDGSTYVDWMNGNADALADALG</sequence>
<evidence type="ECO:0000313" key="8">
    <source>
        <dbReference type="EMBL" id="HJA04089.1"/>
    </source>
</evidence>
<dbReference type="GO" id="GO:0007155">
    <property type="term" value="P:cell adhesion"/>
    <property type="evidence" value="ECO:0007669"/>
    <property type="project" value="InterPro"/>
</dbReference>
<feature type="region of interest" description="Disordered" evidence="6">
    <location>
        <begin position="122"/>
        <end position="146"/>
    </location>
</feature>
<evidence type="ECO:0000256" key="2">
    <source>
        <dbReference type="ARBA" id="ARBA00022448"/>
    </source>
</evidence>
<dbReference type="InterPro" id="IPR006127">
    <property type="entry name" value="ZnuA-like"/>
</dbReference>
<dbReference type="Gene3D" id="3.40.50.1980">
    <property type="entry name" value="Nitrogenase molybdenum iron protein domain"/>
    <property type="match status" value="2"/>
</dbReference>
<dbReference type="AlphaFoldDB" id="A0A9D2H570"/>
<reference evidence="8" key="1">
    <citation type="journal article" date="2021" name="PeerJ">
        <title>Extensive microbial diversity within the chicken gut microbiome revealed by metagenomics and culture.</title>
        <authorList>
            <person name="Gilroy R."/>
            <person name="Ravi A."/>
            <person name="Getino M."/>
            <person name="Pursley I."/>
            <person name="Horton D.L."/>
            <person name="Alikhan N.F."/>
            <person name="Baker D."/>
            <person name="Gharbi K."/>
            <person name="Hall N."/>
            <person name="Watson M."/>
            <person name="Adriaenssens E.M."/>
            <person name="Foster-Nyarko E."/>
            <person name="Jarju S."/>
            <person name="Secka A."/>
            <person name="Antonio M."/>
            <person name="Oren A."/>
            <person name="Chaudhuri R.R."/>
            <person name="La Ragione R."/>
            <person name="Hildebrand F."/>
            <person name="Pallen M.J."/>
        </authorList>
    </citation>
    <scope>NUCLEOTIDE SEQUENCE</scope>
    <source>
        <strain evidence="8">ChiHjej8B7-3636</strain>
    </source>
</reference>
<evidence type="ECO:0000256" key="3">
    <source>
        <dbReference type="ARBA" id="ARBA00022723"/>
    </source>
</evidence>
<dbReference type="PRINTS" id="PR00690">
    <property type="entry name" value="ADHESNFAMILY"/>
</dbReference>
<evidence type="ECO:0000256" key="7">
    <source>
        <dbReference type="SAM" id="SignalP"/>
    </source>
</evidence>
<dbReference type="SUPFAM" id="SSF53807">
    <property type="entry name" value="Helical backbone' metal receptor"/>
    <property type="match status" value="1"/>
</dbReference>
<dbReference type="GO" id="GO:0046872">
    <property type="term" value="F:metal ion binding"/>
    <property type="evidence" value="ECO:0007669"/>
    <property type="project" value="UniProtKB-KW"/>
</dbReference>
<comment type="caution">
    <text evidence="8">The sequence shown here is derived from an EMBL/GenBank/DDBJ whole genome shotgun (WGS) entry which is preliminary data.</text>
</comment>
<proteinExistence type="inferred from homology"/>
<keyword evidence="2 5" id="KW-0813">Transport</keyword>
<dbReference type="PROSITE" id="PS51257">
    <property type="entry name" value="PROKAR_LIPOPROTEIN"/>
    <property type="match status" value="1"/>
</dbReference>
<dbReference type="InterPro" id="IPR006311">
    <property type="entry name" value="TAT_signal"/>
</dbReference>
<dbReference type="GO" id="GO:0030001">
    <property type="term" value="P:metal ion transport"/>
    <property type="evidence" value="ECO:0007669"/>
    <property type="project" value="InterPro"/>
</dbReference>
<dbReference type="PANTHER" id="PTHR42953:SF1">
    <property type="entry name" value="METAL-BINDING PROTEIN HI_0362-RELATED"/>
    <property type="match status" value="1"/>
</dbReference>
<dbReference type="GO" id="GO:0030313">
    <property type="term" value="C:cell envelope"/>
    <property type="evidence" value="ECO:0007669"/>
    <property type="project" value="UniProtKB-SubCell"/>
</dbReference>
<feature type="compositionally biased region" description="Basic and acidic residues" evidence="6">
    <location>
        <begin position="127"/>
        <end position="142"/>
    </location>
</feature>
<evidence type="ECO:0000313" key="9">
    <source>
        <dbReference type="Proteomes" id="UP000824220"/>
    </source>
</evidence>
<name>A0A9D2H570_9MICO</name>
<evidence type="ECO:0000256" key="6">
    <source>
        <dbReference type="SAM" id="MobiDB-lite"/>
    </source>
</evidence>
<organism evidence="8 9">
    <name type="scientific">Candidatus Microbacterium stercoravium</name>
    <dbReference type="NCBI Taxonomy" id="2838697"/>
    <lineage>
        <taxon>Bacteria</taxon>
        <taxon>Bacillati</taxon>
        <taxon>Actinomycetota</taxon>
        <taxon>Actinomycetes</taxon>
        <taxon>Micrococcales</taxon>
        <taxon>Microbacteriaceae</taxon>
        <taxon>Microbacterium</taxon>
    </lineage>
</organism>
<dbReference type="PRINTS" id="PR00691">
    <property type="entry name" value="ADHESINB"/>
</dbReference>
<reference evidence="8" key="2">
    <citation type="submission" date="2021-04" db="EMBL/GenBank/DDBJ databases">
        <authorList>
            <person name="Gilroy R."/>
        </authorList>
    </citation>
    <scope>NUCLEOTIDE SEQUENCE</scope>
    <source>
        <strain evidence="8">ChiHjej8B7-3636</strain>
    </source>
</reference>
<evidence type="ECO:0000256" key="1">
    <source>
        <dbReference type="ARBA" id="ARBA00004196"/>
    </source>
</evidence>
<comment type="similarity">
    <text evidence="5">Belongs to the bacterial solute-binding protein 9 family.</text>
</comment>
<feature type="chain" id="PRO_5039313541" evidence="7">
    <location>
        <begin position="22"/>
        <end position="326"/>
    </location>
</feature>
<keyword evidence="3" id="KW-0479">Metal-binding</keyword>
<dbReference type="InterPro" id="IPR006129">
    <property type="entry name" value="AdhesinB"/>
</dbReference>
<protein>
    <submittedName>
        <fullName evidence="8">Zinc ABC transporter substrate-binding protein</fullName>
    </submittedName>
</protein>
<keyword evidence="4 7" id="KW-0732">Signal</keyword>
<dbReference type="Proteomes" id="UP000824220">
    <property type="component" value="Unassembled WGS sequence"/>
</dbReference>
<dbReference type="PANTHER" id="PTHR42953">
    <property type="entry name" value="HIGH-AFFINITY ZINC UPTAKE SYSTEM PROTEIN ZNUA-RELATED"/>
    <property type="match status" value="1"/>
</dbReference>
<feature type="signal peptide" evidence="7">
    <location>
        <begin position="1"/>
        <end position="21"/>
    </location>
</feature>
<gene>
    <name evidence="8" type="ORF">H9800_04440</name>
</gene>
<dbReference type="Pfam" id="PF01297">
    <property type="entry name" value="ZnuA"/>
    <property type="match status" value="1"/>
</dbReference>
<dbReference type="EMBL" id="DXAM01000059">
    <property type="protein sequence ID" value="HJA04089.1"/>
    <property type="molecule type" value="Genomic_DNA"/>
</dbReference>
<dbReference type="InterPro" id="IPR006128">
    <property type="entry name" value="Lipoprotein_PsaA-like"/>
</dbReference>
<evidence type="ECO:0000256" key="4">
    <source>
        <dbReference type="ARBA" id="ARBA00022729"/>
    </source>
</evidence>